<organism evidence="1 2">
    <name type="scientific">Armillaria gallica</name>
    <name type="common">Bulbous honey fungus</name>
    <name type="synonym">Armillaria bulbosa</name>
    <dbReference type="NCBI Taxonomy" id="47427"/>
    <lineage>
        <taxon>Eukaryota</taxon>
        <taxon>Fungi</taxon>
        <taxon>Dikarya</taxon>
        <taxon>Basidiomycota</taxon>
        <taxon>Agaricomycotina</taxon>
        <taxon>Agaricomycetes</taxon>
        <taxon>Agaricomycetidae</taxon>
        <taxon>Agaricales</taxon>
        <taxon>Marasmiineae</taxon>
        <taxon>Physalacriaceae</taxon>
        <taxon>Armillaria</taxon>
    </lineage>
</organism>
<evidence type="ECO:0000313" key="2">
    <source>
        <dbReference type="Proteomes" id="UP000217790"/>
    </source>
</evidence>
<keyword evidence="2" id="KW-1185">Reference proteome</keyword>
<evidence type="ECO:0000313" key="1">
    <source>
        <dbReference type="EMBL" id="PBK98585.1"/>
    </source>
</evidence>
<dbReference type="EMBL" id="KZ293648">
    <property type="protein sequence ID" value="PBK98585.1"/>
    <property type="molecule type" value="Genomic_DNA"/>
</dbReference>
<gene>
    <name evidence="1" type="ORF">ARMGADRAFT_1130823</name>
</gene>
<protein>
    <submittedName>
        <fullName evidence="1">Uncharacterized protein</fullName>
    </submittedName>
</protein>
<accession>A0A2H3DTP4</accession>
<name>A0A2H3DTP4_ARMGA</name>
<proteinExistence type="predicted"/>
<dbReference type="AlphaFoldDB" id="A0A2H3DTP4"/>
<dbReference type="OrthoDB" id="2836053at2759"/>
<dbReference type="InParanoid" id="A0A2H3DTP4"/>
<dbReference type="Proteomes" id="UP000217790">
    <property type="component" value="Unassembled WGS sequence"/>
</dbReference>
<sequence length="365" mass="42557">MTQPMTQGYGRGKKEREAMKLIERNYSVFSVTLAARASGPPSSFTMATFPPELVEIIVHDIWNSEMPSFVRKSFMTTCPRINRTWKAAYAPIASQDMYITNLAFLDYLCDISQARKSIIYHDFIPRLTRTITCFVDLRENNKERAAERVYRYLIELPNIRGFQALFKLVHYISFKIVWRSISGEMFSPVFTPLRRVSIRVSCNRFLSNASPYHHRGHSGKTRMRIHISMMDRGGWPQNSIYWSFPLSKLRKVGVPAYFFTTDVSPGSYHEMVHHGVRHIRHPTYIFETQLGSWDSRNVNQRLWIASKGRPSTILKLRCLSSFFYGREFKRMHSSLPVVRYPTRTSQGTLHARKKLLSRNATLFFS</sequence>
<reference evidence="2" key="1">
    <citation type="journal article" date="2017" name="Nat. Ecol. Evol.">
        <title>Genome expansion and lineage-specific genetic innovations in the forest pathogenic fungi Armillaria.</title>
        <authorList>
            <person name="Sipos G."/>
            <person name="Prasanna A.N."/>
            <person name="Walter M.C."/>
            <person name="O'Connor E."/>
            <person name="Balint B."/>
            <person name="Krizsan K."/>
            <person name="Kiss B."/>
            <person name="Hess J."/>
            <person name="Varga T."/>
            <person name="Slot J."/>
            <person name="Riley R."/>
            <person name="Boka B."/>
            <person name="Rigling D."/>
            <person name="Barry K."/>
            <person name="Lee J."/>
            <person name="Mihaltcheva S."/>
            <person name="LaButti K."/>
            <person name="Lipzen A."/>
            <person name="Waldron R."/>
            <person name="Moloney N.M."/>
            <person name="Sperisen C."/>
            <person name="Kredics L."/>
            <person name="Vagvoelgyi C."/>
            <person name="Patrignani A."/>
            <person name="Fitzpatrick D."/>
            <person name="Nagy I."/>
            <person name="Doyle S."/>
            <person name="Anderson J.B."/>
            <person name="Grigoriev I.V."/>
            <person name="Gueldener U."/>
            <person name="Muensterkoetter M."/>
            <person name="Nagy L.G."/>
        </authorList>
    </citation>
    <scope>NUCLEOTIDE SEQUENCE [LARGE SCALE GENOMIC DNA]</scope>
    <source>
        <strain evidence="2">Ar21-2</strain>
    </source>
</reference>